<keyword evidence="1" id="KW-1133">Transmembrane helix</keyword>
<accession>A0A221MCN5</accession>
<evidence type="ECO:0000256" key="1">
    <source>
        <dbReference type="SAM" id="Phobius"/>
    </source>
</evidence>
<feature type="transmembrane region" description="Helical" evidence="1">
    <location>
        <begin position="75"/>
        <end position="99"/>
    </location>
</feature>
<gene>
    <name evidence="2" type="ORF">CFK40_10455</name>
</gene>
<name>A0A221MCN5_9BACI</name>
<dbReference type="OrthoDB" id="2223488at2"/>
<dbReference type="EMBL" id="CP022437">
    <property type="protein sequence ID" value="ASN05401.1"/>
    <property type="molecule type" value="Genomic_DNA"/>
</dbReference>
<organism evidence="2 3">
    <name type="scientific">Virgibacillus necropolis</name>
    <dbReference type="NCBI Taxonomy" id="163877"/>
    <lineage>
        <taxon>Bacteria</taxon>
        <taxon>Bacillati</taxon>
        <taxon>Bacillota</taxon>
        <taxon>Bacilli</taxon>
        <taxon>Bacillales</taxon>
        <taxon>Bacillaceae</taxon>
        <taxon>Virgibacillus</taxon>
    </lineage>
</organism>
<dbReference type="Proteomes" id="UP000204391">
    <property type="component" value="Chromosome"/>
</dbReference>
<sequence>MSNENNCYIQLKRESQFVNRFKKFKVIVDKKEMSKISNGEEIIEPVKPGHHVVHVKVDWYQSEGYEFTLKKGEEIRLLCGSPIGGAKVFIPFIFLISVFRPKKYLFIKQEG</sequence>
<reference evidence="2 3" key="1">
    <citation type="journal article" date="2003" name="Int. J. Syst. Evol. Microbiol.">
        <title>Virgibacillus carmonensis sp. nov., Virgibacillus necropolis sp. nov. and Virgibacillus picturae sp. nov., three novel species isolated from deteriorated mural paintings, transfer of the species of the genus salibacillus to Virgibacillus, as Virgibacillus marismortui comb. nov. and Virgibacillus salexigens comb. nov., and emended description of the genus Virgibacillus.</title>
        <authorList>
            <person name="Heyrman J."/>
            <person name="Logan N.A."/>
            <person name="Busse H.J."/>
            <person name="Balcaen A."/>
            <person name="Lebbe L."/>
            <person name="Rodriguez-Diaz M."/>
            <person name="Swings J."/>
            <person name="De Vos P."/>
        </authorList>
    </citation>
    <scope>NUCLEOTIDE SEQUENCE [LARGE SCALE GENOMIC DNA]</scope>
    <source>
        <strain evidence="2 3">LMG 19488</strain>
    </source>
</reference>
<evidence type="ECO:0000313" key="2">
    <source>
        <dbReference type="EMBL" id="ASN05401.1"/>
    </source>
</evidence>
<keyword evidence="3" id="KW-1185">Reference proteome</keyword>
<evidence type="ECO:0000313" key="3">
    <source>
        <dbReference type="Proteomes" id="UP000204391"/>
    </source>
</evidence>
<keyword evidence="1" id="KW-0812">Transmembrane</keyword>
<protein>
    <submittedName>
        <fullName evidence="2">Uncharacterized protein</fullName>
    </submittedName>
</protein>
<dbReference type="AlphaFoldDB" id="A0A221MCN5"/>
<proteinExistence type="predicted"/>
<dbReference type="KEGG" id="vne:CFK40_10455"/>
<dbReference type="RefSeq" id="WP_089532251.1">
    <property type="nucleotide sequence ID" value="NZ_CP022437.1"/>
</dbReference>
<keyword evidence="1" id="KW-0472">Membrane</keyword>